<dbReference type="GO" id="GO:0009733">
    <property type="term" value="P:response to auxin"/>
    <property type="evidence" value="ECO:0007669"/>
    <property type="project" value="InterPro"/>
</dbReference>
<dbReference type="PANTHER" id="PTHR31374:SF32">
    <property type="entry name" value="SAUR FAMILY PROTEIN"/>
    <property type="match status" value="1"/>
</dbReference>
<protein>
    <submittedName>
        <fullName evidence="2">TSA: Wollemia nobilis Ref_Wollemi_Transcript_18592_508 transcribed RNA sequence</fullName>
    </submittedName>
</protein>
<dbReference type="AlphaFoldDB" id="A0A0C9QNE9"/>
<comment type="similarity">
    <text evidence="1">Belongs to the ARG7 family.</text>
</comment>
<dbReference type="Pfam" id="PF02519">
    <property type="entry name" value="Auxin_inducible"/>
    <property type="match status" value="1"/>
</dbReference>
<organism evidence="2">
    <name type="scientific">Wollemia nobilis</name>
    <dbReference type="NCBI Taxonomy" id="56998"/>
    <lineage>
        <taxon>Eukaryota</taxon>
        <taxon>Viridiplantae</taxon>
        <taxon>Streptophyta</taxon>
        <taxon>Embryophyta</taxon>
        <taxon>Tracheophyta</taxon>
        <taxon>Spermatophyta</taxon>
        <taxon>Pinopsida</taxon>
        <taxon>Pinidae</taxon>
        <taxon>Conifers II</taxon>
        <taxon>Araucariales</taxon>
        <taxon>Araucariaceae</taxon>
        <taxon>Wollemia</taxon>
    </lineage>
</organism>
<evidence type="ECO:0000313" key="2">
    <source>
        <dbReference type="EMBL" id="JAG86235.1"/>
    </source>
</evidence>
<accession>A0A0C9QNE9</accession>
<sequence>MGRRKVKELYHAVVLLTKLLRRWHMIASARKAMRFRKSVYLRLGSESAEEIVPSDVPKGHVPVYVGATRSRFIIPVTYLNDLVFRQLLEKAEKEFGFDNGIGLSVPCDETQFEYLISLL</sequence>
<dbReference type="InterPro" id="IPR003676">
    <property type="entry name" value="SAUR_fam"/>
</dbReference>
<proteinExistence type="inferred from homology"/>
<dbReference type="PANTHER" id="PTHR31374">
    <property type="entry name" value="AUXIN-INDUCED PROTEIN-LIKE-RELATED"/>
    <property type="match status" value="1"/>
</dbReference>
<dbReference type="EMBL" id="GCHU01018469">
    <property type="protein sequence ID" value="JAG86235.1"/>
    <property type="molecule type" value="Transcribed_RNA"/>
</dbReference>
<reference evidence="2" key="1">
    <citation type="submission" date="2015-02" db="EMBL/GenBank/DDBJ databases">
        <title>A transcriptome of Wollemia nobilis - a relic of Gondwana.</title>
        <authorList>
            <person name="Chia J.Y."/>
            <person name="Leong Y.S."/>
            <person name="Abdul Karim S."/>
            <person name="Wan Azmi N."/>
            <person name="Hercus R."/>
            <person name="Croft L."/>
        </authorList>
    </citation>
    <scope>NUCLEOTIDE SEQUENCE</scope>
    <source>
        <strain evidence="2">MaeBrown</strain>
        <tissue evidence="2">Leaf</tissue>
    </source>
</reference>
<evidence type="ECO:0000256" key="1">
    <source>
        <dbReference type="ARBA" id="ARBA00006974"/>
    </source>
</evidence>
<name>A0A0C9QNE9_9CONI</name>